<proteinExistence type="predicted"/>
<reference evidence="3 4" key="1">
    <citation type="journal article" date="2018" name="Int. J. Syst. Evol. Microbiol.">
        <title>Paraburkholderia azotifigens sp. nov., a nitrogen-fixing bacterium isolated from paddy soil.</title>
        <authorList>
            <person name="Choi G.M."/>
            <person name="Im W.T."/>
        </authorList>
    </citation>
    <scope>NUCLEOTIDE SEQUENCE [LARGE SCALE GENOMIC DNA]</scope>
    <source>
        <strain evidence="3 4">NF 2-5-3</strain>
    </source>
</reference>
<evidence type="ECO:0000313" key="3">
    <source>
        <dbReference type="EMBL" id="TXC80760.1"/>
    </source>
</evidence>
<evidence type="ECO:0008006" key="6">
    <source>
        <dbReference type="Google" id="ProtNLM"/>
    </source>
</evidence>
<dbReference type="EMBL" id="VOQS01000005">
    <property type="protein sequence ID" value="TXC80760.1"/>
    <property type="molecule type" value="Genomic_DNA"/>
</dbReference>
<keyword evidence="1" id="KW-0732">Signal</keyword>
<reference evidence="2 5" key="3">
    <citation type="submission" date="2024-01" db="EMBL/GenBank/DDBJ databases">
        <title>The diversity of rhizobia nodulating Mimosa spp. in eleven states of Brazil covering several biomes is determined by host plant, location, and edaphic factors.</title>
        <authorList>
            <person name="Rouws L."/>
            <person name="Barauna A."/>
            <person name="Beukes C."/>
            <person name="De Faria S.M."/>
            <person name="Gross E."/>
            <person name="Dos Reis Junior F.B."/>
            <person name="Simon M."/>
            <person name="Maluk M."/>
            <person name="Odee D.W."/>
            <person name="Kenicer G."/>
            <person name="Young J.P.W."/>
            <person name="Reis V.M."/>
            <person name="Zilli J."/>
            <person name="James E.K."/>
        </authorList>
    </citation>
    <scope>NUCLEOTIDE SEQUENCE [LARGE SCALE GENOMIC DNA]</scope>
    <source>
        <strain evidence="2 5">JPY530</strain>
    </source>
</reference>
<gene>
    <name evidence="3" type="ORF">FRZ40_41745</name>
    <name evidence="2" type="ORF">V4C56_17140</name>
</gene>
<feature type="signal peptide" evidence="1">
    <location>
        <begin position="1"/>
        <end position="32"/>
    </location>
</feature>
<comment type="caution">
    <text evidence="3">The sequence shown here is derived from an EMBL/GenBank/DDBJ whole genome shotgun (WGS) entry which is preliminary data.</text>
</comment>
<accession>A0A5C6V7J4</accession>
<evidence type="ECO:0000313" key="4">
    <source>
        <dbReference type="Proteomes" id="UP000321776"/>
    </source>
</evidence>
<dbReference type="Proteomes" id="UP001481677">
    <property type="component" value="Unassembled WGS sequence"/>
</dbReference>
<evidence type="ECO:0000313" key="2">
    <source>
        <dbReference type="EMBL" id="MEM5341340.1"/>
    </source>
</evidence>
<dbReference type="Proteomes" id="UP000321776">
    <property type="component" value="Unassembled WGS sequence"/>
</dbReference>
<reference evidence="3" key="2">
    <citation type="submission" date="2019-08" db="EMBL/GenBank/DDBJ databases">
        <authorList>
            <person name="Im W.-T."/>
        </authorList>
    </citation>
    <scope>NUCLEOTIDE SEQUENCE</scope>
    <source>
        <strain evidence="3">NF 2-5-3</strain>
    </source>
</reference>
<dbReference type="RefSeq" id="WP_147238190.1">
    <property type="nucleotide sequence ID" value="NZ_JAZHFZ010000008.1"/>
</dbReference>
<feature type="chain" id="PRO_5022879890" description="Surface antigen domain-containing protein" evidence="1">
    <location>
        <begin position="33"/>
        <end position="134"/>
    </location>
</feature>
<sequence>MLKSNRKYALTAWCARIGVVATLATGTASAVASNLDFLNDTPMSYINSSDIESIKRALADALNTNADGEMRRWMNDGTGNSIQISGMLTPESTIREGSRTCRHVLVVLVAKGQSMDFHPDFCRSPQEEWTLQKR</sequence>
<evidence type="ECO:0000313" key="5">
    <source>
        <dbReference type="Proteomes" id="UP001481677"/>
    </source>
</evidence>
<dbReference type="EMBL" id="JAZHGA010000010">
    <property type="protein sequence ID" value="MEM5341340.1"/>
    <property type="molecule type" value="Genomic_DNA"/>
</dbReference>
<evidence type="ECO:0000256" key="1">
    <source>
        <dbReference type="SAM" id="SignalP"/>
    </source>
</evidence>
<keyword evidence="5" id="KW-1185">Reference proteome</keyword>
<protein>
    <recommendedName>
        <fullName evidence="6">Surface antigen domain-containing protein</fullName>
    </recommendedName>
</protein>
<dbReference type="AlphaFoldDB" id="A0A5C6V7J4"/>
<organism evidence="3 4">
    <name type="scientific">Paraburkholderia azotifigens</name>
    <dbReference type="NCBI Taxonomy" id="2057004"/>
    <lineage>
        <taxon>Bacteria</taxon>
        <taxon>Pseudomonadati</taxon>
        <taxon>Pseudomonadota</taxon>
        <taxon>Betaproteobacteria</taxon>
        <taxon>Burkholderiales</taxon>
        <taxon>Burkholderiaceae</taxon>
        <taxon>Paraburkholderia</taxon>
    </lineage>
</organism>
<name>A0A5C6V7J4_9BURK</name>